<protein>
    <recommendedName>
        <fullName evidence="3">4Fe-4S ferredoxin-type domain-containing protein</fullName>
    </recommendedName>
</protein>
<accession>A0A1M5B425</accession>
<gene>
    <name evidence="1" type="ORF">SAMN02745190_02504</name>
</gene>
<dbReference type="AlphaFoldDB" id="A0A1M5B425"/>
<evidence type="ECO:0000313" key="2">
    <source>
        <dbReference type="Proteomes" id="UP000184404"/>
    </source>
</evidence>
<evidence type="ECO:0000313" key="1">
    <source>
        <dbReference type="EMBL" id="SHF37198.1"/>
    </source>
</evidence>
<proteinExistence type="predicted"/>
<dbReference type="EMBL" id="FQUG01000018">
    <property type="protein sequence ID" value="SHF37198.1"/>
    <property type="molecule type" value="Genomic_DNA"/>
</dbReference>
<sequence>MMQSEKLKKALDAIEDACGHCEICSPDCPISVARRALNGLYYDVKQMEEAEGQS</sequence>
<name>A0A1M5B425_9FIRM</name>
<evidence type="ECO:0008006" key="3">
    <source>
        <dbReference type="Google" id="ProtNLM"/>
    </source>
</evidence>
<keyword evidence="2" id="KW-1185">Reference proteome</keyword>
<reference evidence="1 2" key="1">
    <citation type="submission" date="2016-11" db="EMBL/GenBank/DDBJ databases">
        <authorList>
            <person name="Jaros S."/>
            <person name="Januszkiewicz K."/>
            <person name="Wedrychowicz H."/>
        </authorList>
    </citation>
    <scope>NUCLEOTIDE SEQUENCE [LARGE SCALE GENOMIC DNA]</scope>
    <source>
        <strain evidence="1 2">DSM 10502</strain>
    </source>
</reference>
<dbReference type="Proteomes" id="UP000184404">
    <property type="component" value="Unassembled WGS sequence"/>
</dbReference>
<organism evidence="1 2">
    <name type="scientific">Schwartzia succinivorans DSM 10502</name>
    <dbReference type="NCBI Taxonomy" id="1123243"/>
    <lineage>
        <taxon>Bacteria</taxon>
        <taxon>Bacillati</taxon>
        <taxon>Bacillota</taxon>
        <taxon>Negativicutes</taxon>
        <taxon>Selenomonadales</taxon>
        <taxon>Selenomonadaceae</taxon>
        <taxon>Schwartzia</taxon>
    </lineage>
</organism>